<dbReference type="PANTHER" id="PTHR40547">
    <property type="entry name" value="SLL0298 PROTEIN"/>
    <property type="match status" value="1"/>
</dbReference>
<evidence type="ECO:0000313" key="3">
    <source>
        <dbReference type="EMBL" id="MCM8556946.1"/>
    </source>
</evidence>
<dbReference type="InterPro" id="IPR018639">
    <property type="entry name" value="DUF2062"/>
</dbReference>
<feature type="transmembrane region" description="Helical" evidence="1">
    <location>
        <begin position="51"/>
        <end position="74"/>
    </location>
</feature>
<feature type="transmembrane region" description="Helical" evidence="1">
    <location>
        <begin position="146"/>
        <end position="172"/>
    </location>
</feature>
<keyword evidence="1" id="KW-0472">Membrane</keyword>
<dbReference type="Proteomes" id="UP001155128">
    <property type="component" value="Unassembled WGS sequence"/>
</dbReference>
<dbReference type="RefSeq" id="WP_252112585.1">
    <property type="nucleotide sequence ID" value="NZ_JAMSHT010000001.1"/>
</dbReference>
<organism evidence="3 4">
    <name type="scientific">Sphingomicrobium sediminis</name>
    <dbReference type="NCBI Taxonomy" id="2950949"/>
    <lineage>
        <taxon>Bacteria</taxon>
        <taxon>Pseudomonadati</taxon>
        <taxon>Pseudomonadota</taxon>
        <taxon>Alphaproteobacteria</taxon>
        <taxon>Sphingomonadales</taxon>
        <taxon>Sphingomonadaceae</taxon>
        <taxon>Sphingomicrobium</taxon>
    </lineage>
</organism>
<gene>
    <name evidence="3" type="ORF">NDO55_03835</name>
</gene>
<evidence type="ECO:0000256" key="1">
    <source>
        <dbReference type="SAM" id="Phobius"/>
    </source>
</evidence>
<keyword evidence="1" id="KW-0812">Transmembrane</keyword>
<sequence length="182" mass="20892">MGNNPGPLRRFLAKHAPTREELARSRWLKPVRRYIEAHEYWRFTRRSVPRAFFIGMFIGVFLMIPGTQMIGAALMCIPMRGNIPIAAALTWVSNPATTPVFLIGALEVGGFFGFETHLDQLYELYESDASIRQWFAWLFTDAAPGLIFGLFVIGLVLALVAYWVSLVGWRLWIGKRWRQRTD</sequence>
<protein>
    <submittedName>
        <fullName evidence="3">DUF2062 domain-containing protein</fullName>
    </submittedName>
</protein>
<feature type="domain" description="DUF2062" evidence="2">
    <location>
        <begin position="29"/>
        <end position="178"/>
    </location>
</feature>
<keyword evidence="4" id="KW-1185">Reference proteome</keyword>
<dbReference type="AlphaFoldDB" id="A0A9X2J349"/>
<dbReference type="EMBL" id="JAMSHT010000001">
    <property type="protein sequence ID" value="MCM8556946.1"/>
    <property type="molecule type" value="Genomic_DNA"/>
</dbReference>
<evidence type="ECO:0000259" key="2">
    <source>
        <dbReference type="Pfam" id="PF09835"/>
    </source>
</evidence>
<comment type="caution">
    <text evidence="3">The sequence shown here is derived from an EMBL/GenBank/DDBJ whole genome shotgun (WGS) entry which is preliminary data.</text>
</comment>
<evidence type="ECO:0000313" key="4">
    <source>
        <dbReference type="Proteomes" id="UP001155128"/>
    </source>
</evidence>
<accession>A0A9X2J349</accession>
<proteinExistence type="predicted"/>
<dbReference type="PANTHER" id="PTHR40547:SF1">
    <property type="entry name" value="SLL0298 PROTEIN"/>
    <property type="match status" value="1"/>
</dbReference>
<name>A0A9X2J349_9SPHN</name>
<keyword evidence="1" id="KW-1133">Transmembrane helix</keyword>
<dbReference type="Pfam" id="PF09835">
    <property type="entry name" value="DUF2062"/>
    <property type="match status" value="1"/>
</dbReference>
<reference evidence="3" key="1">
    <citation type="submission" date="2022-06" db="EMBL/GenBank/DDBJ databases">
        <title>Sphingomicrobium sedimins sp. nov., a marine bacterium isolated from tidal flat.</title>
        <authorList>
            <person name="Kim C.-H."/>
            <person name="Yoo Y."/>
            <person name="Kim J.-J."/>
        </authorList>
    </citation>
    <scope>NUCLEOTIDE SEQUENCE</scope>
    <source>
        <strain evidence="3">GRR-S6-50</strain>
    </source>
</reference>